<evidence type="ECO:0000313" key="3">
    <source>
        <dbReference type="EMBL" id="PAV59194.1"/>
    </source>
</evidence>
<dbReference type="InterPro" id="IPR006674">
    <property type="entry name" value="HD_domain"/>
</dbReference>
<name>A0A2A2JC51_9BILA</name>
<dbReference type="SMART" id="SM00471">
    <property type="entry name" value="HDc"/>
    <property type="match status" value="1"/>
</dbReference>
<dbReference type="CDD" id="cd00077">
    <property type="entry name" value="HDc"/>
    <property type="match status" value="1"/>
</dbReference>
<keyword evidence="4" id="KW-1185">Reference proteome</keyword>
<reference evidence="3 4" key="1">
    <citation type="journal article" date="2017" name="Curr. Biol.">
        <title>Genome architecture and evolution of a unichromosomal asexual nematode.</title>
        <authorList>
            <person name="Fradin H."/>
            <person name="Zegar C."/>
            <person name="Gutwein M."/>
            <person name="Lucas J."/>
            <person name="Kovtun M."/>
            <person name="Corcoran D."/>
            <person name="Baugh L.R."/>
            <person name="Kiontke K."/>
            <person name="Gunsalus K."/>
            <person name="Fitch D.H."/>
            <person name="Piano F."/>
        </authorList>
    </citation>
    <scope>NUCLEOTIDE SEQUENCE [LARGE SCALE GENOMIC DNA]</scope>
    <source>
        <strain evidence="3">PF1309</strain>
    </source>
</reference>
<dbReference type="GO" id="GO:0006203">
    <property type="term" value="P:dGTP catabolic process"/>
    <property type="evidence" value="ECO:0007669"/>
    <property type="project" value="TreeGrafter"/>
</dbReference>
<evidence type="ECO:0000256" key="1">
    <source>
        <dbReference type="ARBA" id="ARBA00005776"/>
    </source>
</evidence>
<gene>
    <name evidence="3" type="ORF">WR25_05302</name>
</gene>
<evidence type="ECO:0000313" key="4">
    <source>
        <dbReference type="Proteomes" id="UP000218231"/>
    </source>
</evidence>
<dbReference type="PANTHER" id="PTHR11373:SF4">
    <property type="entry name" value="DEOXYNUCLEOSIDE TRIPHOSPHATE TRIPHOSPHOHYDROLASE SAMHD1"/>
    <property type="match status" value="1"/>
</dbReference>
<comment type="similarity">
    <text evidence="1">Belongs to the SAMHD1 family.</text>
</comment>
<evidence type="ECO:0000259" key="2">
    <source>
        <dbReference type="SMART" id="SM00471"/>
    </source>
</evidence>
<dbReference type="GO" id="GO:0005634">
    <property type="term" value="C:nucleus"/>
    <property type="evidence" value="ECO:0007669"/>
    <property type="project" value="TreeGrafter"/>
</dbReference>
<dbReference type="PANTHER" id="PTHR11373">
    <property type="entry name" value="DEOXYNUCLEOSIDE TRIPHOSPHATE TRIPHOSPHOHYDROLASE"/>
    <property type="match status" value="1"/>
</dbReference>
<sequence>MAEWPPNNSEPRCFADNVHDTIYVYQPLCVLIDRPEFQRLRSIRQLSAVHLVYPTGNHDRFTHSLGTYHLAVKFVSKLRSKFPDLHITSAEHLCVSVAALMHDIGHGPFSHLFDGPFRAAVGGNWKHEQISRQLVESIMHEGSVKEAFKRYLGDGQEYETNINFIQDLIHSKKFPKPLDQVRNEMCCKEEREKWAVKNWLPKGRDISRSFLFDIVSNDFDSHDVDKYDYMLRDAKFTGASIALRTANIDRIMENAKILLDPDFRFRRIAYAMKVARNDIASVGEARQRLHDVVYQHLTVKIIEEMFVEILLKINDHMKFRGSSGELYRLSEIHQDIHAYVQVDDTILNEIYRSEKPELQEARSIIDKILKREIPMKLDIIKSELRSQLPEKLQDDVFLIKRQLSKSSESSVHPLRKVLVYDNRDTRNGVKINEGRYLNEEDEQRQKIKEKFNEIVTEKGLRSDDNEDDAHLQFCESYVECAAVTLLEERLCLGNSRKRPYWLPDAATDPYDCHGKLKNDYLTLEKIEQQLDNKWTECLIQNSLPFDERKEQWCTSDIIRRAPRFTSGRMINYVPTKCFGGLERRRRRECGELEACCDALSRCGHIWTTSQLAQQADSIRENLKRRAGECQRGRSIFVLPLEESVPSSREQDNRINDDRRYEHQPNLRVRVHPESHVNVHFTTSQSQIPRYDPNRNYAQNNAYYNPPTTTPGLSWSYNDNRNAATTTNKNHWPTNIYDHDRAYDRALSRTNEYKQRYYGYNAYKNENRNQGKVVQNTLNSFLDAAQYYLKTLDNVGKISGCSSSAGKLKKVQRILNLLGEDKNSRDMKEISDLVHTWHSEVRTQAVQAKDRVKAKQMQDNIEQLIEYFDSISEKLVRQEAKFDDHDYPEEDASIAGKECDPIGSRDAAVLESKMASVDLSIDDEPQDNKRNSEIALEALANLKKKMGESQNGCDEYLRCRSEMHLAVDGCAERFASSKVDLAESADTIVLRFSENVCIPYSSHDEGVYIEVLARVYANTYESSSKCFEDANLIQERCNRLRNCCPDFDTCRNTVVDVTDEEVLISRTAQFNEKRQECRRKAARDAFKDSLKQVIKEGKPVRHVKNLLSNI</sequence>
<dbReference type="Pfam" id="PF01966">
    <property type="entry name" value="HD"/>
    <property type="match status" value="1"/>
</dbReference>
<proteinExistence type="inferred from homology"/>
<dbReference type="SUPFAM" id="SSF109604">
    <property type="entry name" value="HD-domain/PDEase-like"/>
    <property type="match status" value="1"/>
</dbReference>
<dbReference type="Gene3D" id="1.10.3210.10">
    <property type="entry name" value="Hypothetical protein af1432"/>
    <property type="match status" value="1"/>
</dbReference>
<feature type="domain" description="HD/PDEase" evidence="2">
    <location>
        <begin position="56"/>
        <end position="239"/>
    </location>
</feature>
<comment type="caution">
    <text evidence="3">The sequence shown here is derived from an EMBL/GenBank/DDBJ whole genome shotgun (WGS) entry which is preliminary data.</text>
</comment>
<accession>A0A2A2JC51</accession>
<dbReference type="InterPro" id="IPR003607">
    <property type="entry name" value="HD/PDEase_dom"/>
</dbReference>
<dbReference type="OrthoDB" id="5794013at2759"/>
<dbReference type="Proteomes" id="UP000218231">
    <property type="component" value="Unassembled WGS sequence"/>
</dbReference>
<dbReference type="AlphaFoldDB" id="A0A2A2JC51"/>
<dbReference type="GO" id="GO:0008832">
    <property type="term" value="F:dGTPase activity"/>
    <property type="evidence" value="ECO:0007669"/>
    <property type="project" value="TreeGrafter"/>
</dbReference>
<protein>
    <recommendedName>
        <fullName evidence="2">HD/PDEase domain-containing protein</fullName>
    </recommendedName>
</protein>
<dbReference type="EMBL" id="LIAE01010539">
    <property type="protein sequence ID" value="PAV59194.1"/>
    <property type="molecule type" value="Genomic_DNA"/>
</dbReference>
<dbReference type="STRING" id="2018661.A0A2A2JC51"/>
<dbReference type="InterPro" id="IPR050135">
    <property type="entry name" value="dGTPase-like"/>
</dbReference>
<organism evidence="3 4">
    <name type="scientific">Diploscapter pachys</name>
    <dbReference type="NCBI Taxonomy" id="2018661"/>
    <lineage>
        <taxon>Eukaryota</taxon>
        <taxon>Metazoa</taxon>
        <taxon>Ecdysozoa</taxon>
        <taxon>Nematoda</taxon>
        <taxon>Chromadorea</taxon>
        <taxon>Rhabditida</taxon>
        <taxon>Rhabditina</taxon>
        <taxon>Rhabditomorpha</taxon>
        <taxon>Rhabditoidea</taxon>
        <taxon>Rhabditidae</taxon>
        <taxon>Diploscapter</taxon>
    </lineage>
</organism>